<name>A0ABR6ALB1_9HYPH</name>
<keyword evidence="1" id="KW-0436">Ligase</keyword>
<accession>A0ABR6ALB1</accession>
<proteinExistence type="predicted"/>
<keyword evidence="2" id="KW-1185">Reference proteome</keyword>
<evidence type="ECO:0000313" key="2">
    <source>
        <dbReference type="Proteomes" id="UP000578622"/>
    </source>
</evidence>
<dbReference type="GO" id="GO:0016874">
    <property type="term" value="F:ligase activity"/>
    <property type="evidence" value="ECO:0007669"/>
    <property type="project" value="UniProtKB-KW"/>
</dbReference>
<dbReference type="SUPFAM" id="SSF56801">
    <property type="entry name" value="Acetyl-CoA synthetase-like"/>
    <property type="match status" value="1"/>
</dbReference>
<dbReference type="RefSeq" id="WP_247882202.1">
    <property type="nucleotide sequence ID" value="NZ_JACGXG010000001.1"/>
</dbReference>
<dbReference type="EMBL" id="JACGXG010000001">
    <property type="protein sequence ID" value="MBA8850239.1"/>
    <property type="molecule type" value="Genomic_DNA"/>
</dbReference>
<sequence length="83" mass="9459">MQQASSVPSYVHGASDKLLIGNTIGRLLDQIAEKYPDRPAVVVRHQNTRLTYSELRQRTDELAEGFLATVFKFGFDGSMRRRF</sequence>
<dbReference type="Gene3D" id="3.40.50.980">
    <property type="match status" value="1"/>
</dbReference>
<reference evidence="1 2" key="1">
    <citation type="submission" date="2020-07" db="EMBL/GenBank/DDBJ databases">
        <title>Genomic Encyclopedia of Type Strains, Phase IV (KMG-V): Genome sequencing to study the core and pangenomes of soil and plant-associated prokaryotes.</title>
        <authorList>
            <person name="Whitman W."/>
        </authorList>
    </citation>
    <scope>NUCLEOTIDE SEQUENCE [LARGE SCALE GENOMIC DNA]</scope>
    <source>
        <strain evidence="1 2">RH4WT92</strain>
    </source>
</reference>
<organism evidence="1 2">
    <name type="scientific">Brucella intermedia</name>
    <dbReference type="NCBI Taxonomy" id="94625"/>
    <lineage>
        <taxon>Bacteria</taxon>
        <taxon>Pseudomonadati</taxon>
        <taxon>Pseudomonadota</taxon>
        <taxon>Alphaproteobacteria</taxon>
        <taxon>Hyphomicrobiales</taxon>
        <taxon>Brucellaceae</taxon>
        <taxon>Brucella/Ochrobactrum group</taxon>
        <taxon>Brucella</taxon>
    </lineage>
</organism>
<evidence type="ECO:0000313" key="1">
    <source>
        <dbReference type="EMBL" id="MBA8850239.1"/>
    </source>
</evidence>
<dbReference type="EC" id="6.2.1.-" evidence="1"/>
<dbReference type="Proteomes" id="UP000578622">
    <property type="component" value="Unassembled WGS sequence"/>
</dbReference>
<comment type="caution">
    <text evidence="1">The sequence shown here is derived from an EMBL/GenBank/DDBJ whole genome shotgun (WGS) entry which is preliminary data.</text>
</comment>
<protein>
    <submittedName>
        <fullName evidence="1">Fatty-acyl-CoA synthase</fullName>
        <ecNumber evidence="1">6.2.1.-</ecNumber>
    </submittedName>
</protein>
<gene>
    <name evidence="1" type="ORF">FHW20_001143</name>
</gene>